<dbReference type="Proteomes" id="UP000198598">
    <property type="component" value="Unassembled WGS sequence"/>
</dbReference>
<protein>
    <recommendedName>
        <fullName evidence="3">Conjugative transposon protein TraO</fullName>
    </recommendedName>
</protein>
<gene>
    <name evidence="1" type="ORF">SAMN05216167_11497</name>
</gene>
<dbReference type="RefSeq" id="WP_093831714.1">
    <property type="nucleotide sequence ID" value="NZ_FOLQ01000014.1"/>
</dbReference>
<evidence type="ECO:0000313" key="1">
    <source>
        <dbReference type="EMBL" id="SFE47792.1"/>
    </source>
</evidence>
<evidence type="ECO:0000313" key="2">
    <source>
        <dbReference type="Proteomes" id="UP000198598"/>
    </source>
</evidence>
<sequence>MRTVRLPCVLFFLLPISLYAQRYKPYSSSWKWAATAEVGSVSPGYSLNAEYSPVQFKKSFVVLRAGIGYLSERYSKAAIPHAITWAVLLNGKERGCPLSVPEKALFLEIGAGGAYLIENTSKINYVGGPVIGLRRYFMYNERATGFLKIQAMPLIADRIMPWGGVGIGLVID</sequence>
<reference evidence="1 2" key="1">
    <citation type="submission" date="2016-10" db="EMBL/GenBank/DDBJ databases">
        <authorList>
            <person name="de Groot N.N."/>
        </authorList>
    </citation>
    <scope>NUCLEOTIDE SEQUENCE [LARGE SCALE GENOMIC DNA]</scope>
    <source>
        <strain evidence="1 2">DSM 26130</strain>
    </source>
</reference>
<organism evidence="1 2">
    <name type="scientific">Spirosoma endophyticum</name>
    <dbReference type="NCBI Taxonomy" id="662367"/>
    <lineage>
        <taxon>Bacteria</taxon>
        <taxon>Pseudomonadati</taxon>
        <taxon>Bacteroidota</taxon>
        <taxon>Cytophagia</taxon>
        <taxon>Cytophagales</taxon>
        <taxon>Cytophagaceae</taxon>
        <taxon>Spirosoma</taxon>
    </lineage>
</organism>
<name>A0A1I2AV64_9BACT</name>
<keyword evidence="2" id="KW-1185">Reference proteome</keyword>
<accession>A0A1I2AV64</accession>
<proteinExistence type="predicted"/>
<evidence type="ECO:0008006" key="3">
    <source>
        <dbReference type="Google" id="ProtNLM"/>
    </source>
</evidence>
<dbReference type="AlphaFoldDB" id="A0A1I2AV64"/>
<dbReference type="EMBL" id="FOLQ01000014">
    <property type="protein sequence ID" value="SFE47792.1"/>
    <property type="molecule type" value="Genomic_DNA"/>
</dbReference>